<gene>
    <name evidence="2" type="ORF">HO133_001526</name>
</gene>
<protein>
    <submittedName>
        <fullName evidence="2">Uncharacterized protein</fullName>
    </submittedName>
</protein>
<feature type="chain" id="PRO_5034671029" evidence="1">
    <location>
        <begin position="24"/>
        <end position="145"/>
    </location>
</feature>
<dbReference type="EMBL" id="JACCJB010000012">
    <property type="protein sequence ID" value="KAF6222440.1"/>
    <property type="molecule type" value="Genomic_DNA"/>
</dbReference>
<keyword evidence="3" id="KW-1185">Reference proteome</keyword>
<dbReference type="AlphaFoldDB" id="A0A8H6FBN3"/>
<comment type="caution">
    <text evidence="2">The sequence shown here is derived from an EMBL/GenBank/DDBJ whole genome shotgun (WGS) entry which is preliminary data.</text>
</comment>
<keyword evidence="1" id="KW-0732">Signal</keyword>
<sequence length="145" mass="15770">MHQLAKHTIAVAITAFPIHVALATVHLQAGETGDDLVRILFLPYLLPKGPPVIKNHRVTLNQILTKLEKAARAADADIDELFFTRDLVRHPRQRAAAWIPKGPQSLPMKMKGGGFGANVEGRDGTELEEAAIAADGDERGVRTLI</sequence>
<reference evidence="2 3" key="1">
    <citation type="journal article" date="2020" name="Genomics">
        <title>Complete, high-quality genomes from long-read metagenomic sequencing of two wolf lichen thalli reveals enigmatic genome architecture.</title>
        <authorList>
            <person name="McKenzie S.K."/>
            <person name="Walston R.F."/>
            <person name="Allen J.L."/>
        </authorList>
    </citation>
    <scope>NUCLEOTIDE SEQUENCE [LARGE SCALE GENOMIC DNA]</scope>
    <source>
        <strain evidence="2">WasteWater1</strain>
    </source>
</reference>
<evidence type="ECO:0000256" key="1">
    <source>
        <dbReference type="SAM" id="SignalP"/>
    </source>
</evidence>
<evidence type="ECO:0000313" key="3">
    <source>
        <dbReference type="Proteomes" id="UP000593566"/>
    </source>
</evidence>
<proteinExistence type="predicted"/>
<accession>A0A8H6FBN3</accession>
<dbReference type="GeneID" id="59329942"/>
<dbReference type="RefSeq" id="XP_037151875.1">
    <property type="nucleotide sequence ID" value="XM_037292456.1"/>
</dbReference>
<organism evidence="2 3">
    <name type="scientific">Letharia lupina</name>
    <dbReference type="NCBI Taxonomy" id="560253"/>
    <lineage>
        <taxon>Eukaryota</taxon>
        <taxon>Fungi</taxon>
        <taxon>Dikarya</taxon>
        <taxon>Ascomycota</taxon>
        <taxon>Pezizomycotina</taxon>
        <taxon>Lecanoromycetes</taxon>
        <taxon>OSLEUM clade</taxon>
        <taxon>Lecanoromycetidae</taxon>
        <taxon>Lecanorales</taxon>
        <taxon>Lecanorineae</taxon>
        <taxon>Parmeliaceae</taxon>
        <taxon>Letharia</taxon>
    </lineage>
</organism>
<dbReference type="Proteomes" id="UP000593566">
    <property type="component" value="Unassembled WGS sequence"/>
</dbReference>
<name>A0A8H6FBN3_9LECA</name>
<evidence type="ECO:0000313" key="2">
    <source>
        <dbReference type="EMBL" id="KAF6222440.1"/>
    </source>
</evidence>
<feature type="signal peptide" evidence="1">
    <location>
        <begin position="1"/>
        <end position="23"/>
    </location>
</feature>